<keyword evidence="11" id="KW-1185">Reference proteome</keyword>
<evidence type="ECO:0000256" key="4">
    <source>
        <dbReference type="ARBA" id="ARBA00022871"/>
    </source>
</evidence>
<evidence type="ECO:0000256" key="1">
    <source>
        <dbReference type="ARBA" id="ARBA00004123"/>
    </source>
</evidence>
<keyword evidence="7" id="KW-0804">Transcription</keyword>
<evidence type="ECO:0000256" key="2">
    <source>
        <dbReference type="ARBA" id="ARBA00022473"/>
    </source>
</evidence>
<dbReference type="Gene3D" id="4.10.280.10">
    <property type="entry name" value="Helix-loop-helix DNA-binding domain"/>
    <property type="match status" value="1"/>
</dbReference>
<keyword evidence="8" id="KW-0539">Nucleus</keyword>
<proteinExistence type="predicted"/>
<keyword evidence="2" id="KW-0217">Developmental protein</keyword>
<evidence type="ECO:0000256" key="6">
    <source>
        <dbReference type="ARBA" id="ARBA00023125"/>
    </source>
</evidence>
<evidence type="ECO:0000313" key="12">
    <source>
        <dbReference type="RefSeq" id="XP_005344246.1"/>
    </source>
</evidence>
<dbReference type="Proteomes" id="UP000694915">
    <property type="component" value="Chromosome 1"/>
</dbReference>
<dbReference type="PANTHER" id="PTHR15402">
    <property type="entry name" value="TRANSCRIPTION FACTOR-LIKE 5 PROTEIN"/>
    <property type="match status" value="1"/>
</dbReference>
<dbReference type="SMART" id="SM00353">
    <property type="entry name" value="HLH"/>
    <property type="match status" value="1"/>
</dbReference>
<evidence type="ECO:0000313" key="11">
    <source>
        <dbReference type="Proteomes" id="UP000694915"/>
    </source>
</evidence>
<dbReference type="InterPro" id="IPR036638">
    <property type="entry name" value="HLH_DNA-bd_sf"/>
</dbReference>
<protein>
    <submittedName>
        <fullName evidence="12">Spermatogenesis- and oogenesis-specific basic helix-loop-helix-containing protein 2</fullName>
    </submittedName>
</protein>
<dbReference type="CDD" id="cd18908">
    <property type="entry name" value="bHLH_SOHLH1_2"/>
    <property type="match status" value="1"/>
</dbReference>
<evidence type="ECO:0000256" key="3">
    <source>
        <dbReference type="ARBA" id="ARBA00022782"/>
    </source>
</evidence>
<dbReference type="GeneID" id="101987644"/>
<keyword evidence="6" id="KW-0238">DNA-binding</keyword>
<feature type="domain" description="BHLH" evidence="10">
    <location>
        <begin position="196"/>
        <end position="247"/>
    </location>
</feature>
<reference evidence="12" key="1">
    <citation type="submission" date="2025-08" db="UniProtKB">
        <authorList>
            <consortium name="RefSeq"/>
        </authorList>
    </citation>
    <scope>IDENTIFICATION</scope>
</reference>
<dbReference type="PROSITE" id="PS50888">
    <property type="entry name" value="BHLH"/>
    <property type="match status" value="1"/>
</dbReference>
<keyword evidence="5" id="KW-0805">Transcription regulation</keyword>
<evidence type="ECO:0000256" key="7">
    <source>
        <dbReference type="ARBA" id="ARBA00023163"/>
    </source>
</evidence>
<keyword evidence="4" id="KW-0744">Spermatogenesis</keyword>
<evidence type="ECO:0000259" key="10">
    <source>
        <dbReference type="PROSITE" id="PS50888"/>
    </source>
</evidence>
<dbReference type="SUPFAM" id="SSF47459">
    <property type="entry name" value="HLH, helix-loop-helix DNA-binding domain"/>
    <property type="match status" value="1"/>
</dbReference>
<name>A0ABM0KDI3_MICOH</name>
<dbReference type="PANTHER" id="PTHR15402:SF4">
    <property type="entry name" value="SPERMATOGENESIS- AND OOGENESIS-SPECIFIC BASIC HELIX-LOOP-HELIX-CONTAINING PROTEIN 1"/>
    <property type="match status" value="1"/>
</dbReference>
<dbReference type="InterPro" id="IPR039583">
    <property type="entry name" value="TCFL5/SOLH1/2"/>
</dbReference>
<gene>
    <name evidence="12" type="primary">Sohlh2</name>
</gene>
<organism evidence="11 12">
    <name type="scientific">Microtus ochrogaster</name>
    <name type="common">Prairie vole</name>
    <dbReference type="NCBI Taxonomy" id="79684"/>
    <lineage>
        <taxon>Eukaryota</taxon>
        <taxon>Metazoa</taxon>
        <taxon>Chordata</taxon>
        <taxon>Craniata</taxon>
        <taxon>Vertebrata</taxon>
        <taxon>Euteleostomi</taxon>
        <taxon>Mammalia</taxon>
        <taxon>Eutheria</taxon>
        <taxon>Euarchontoglires</taxon>
        <taxon>Glires</taxon>
        <taxon>Rodentia</taxon>
        <taxon>Myomorpha</taxon>
        <taxon>Muroidea</taxon>
        <taxon>Cricetidae</taxon>
        <taxon>Arvicolinae</taxon>
        <taxon>Microtus</taxon>
    </lineage>
</organism>
<dbReference type="RefSeq" id="XP_005344246.1">
    <property type="nucleotide sequence ID" value="XM_005344189.1"/>
</dbReference>
<keyword evidence="3" id="KW-0221">Differentiation</keyword>
<evidence type="ECO:0000256" key="9">
    <source>
        <dbReference type="SAM" id="MobiDB-lite"/>
    </source>
</evidence>
<dbReference type="Pfam" id="PF00010">
    <property type="entry name" value="HLH"/>
    <property type="match status" value="1"/>
</dbReference>
<dbReference type="InterPro" id="IPR011598">
    <property type="entry name" value="bHLH_dom"/>
</dbReference>
<evidence type="ECO:0000256" key="5">
    <source>
        <dbReference type="ARBA" id="ARBA00023015"/>
    </source>
</evidence>
<accession>A0ABM0KDI3</accession>
<comment type="subcellular location">
    <subcellularLocation>
        <location evidence="1">Nucleus</location>
    </subcellularLocation>
</comment>
<sequence>MADLISSGELGRRPGQERLDILLVADATRCFLTGSVQKYFSATAQITLTVTDVKKVAGLLAANSFDIVFLKVTSTLTVEELEAVKLIRSGKKKNIYLLFVFIIPEEFKGCVSEYGVDISFTEPLTLDKMNTVVKYWKTFFINMDVESIKRLPERGLYLQTSCNDFSADLFLCFGQLKSDPELGEKAPLSGPQRTRKTSLLHSSKEKLRRERIKFSCQQLRTLLPHVKGRKSDVASVIEATVDYVKYVRENLSPAVMAKIKETIENNKRFSKRHVPIDLFLPCAATSQREDAVLTSAYASVREIQLLADQCLSVYPVPAAGRPVEETVRGPSSSVSESPIEDLVKTRVPGSVALSLSPFHAVRCCSGTVPPQDTAARKNQNVSIYLPSAAPSGSSFLPQHCSSMLCQTRPASSSCRCTTPGHKFPASSRAASCGVFSGLQDSDPDHQASQQPRVSDEPSPPPQEDDYF</sequence>
<feature type="region of interest" description="Disordered" evidence="9">
    <location>
        <begin position="434"/>
        <end position="467"/>
    </location>
</feature>
<evidence type="ECO:0000256" key="8">
    <source>
        <dbReference type="ARBA" id="ARBA00023242"/>
    </source>
</evidence>